<dbReference type="KEGG" id="dcr:108214397"/>
<keyword evidence="6" id="KW-0238">DNA-binding</keyword>
<dbReference type="PRINTS" id="PR00056">
    <property type="entry name" value="HSFDOMAIN"/>
</dbReference>
<comment type="subcellular location">
    <subcellularLocation>
        <location evidence="1">Nucleus</location>
    </subcellularLocation>
</comment>
<keyword evidence="7" id="KW-0804">Transcription</keyword>
<dbReference type="GO" id="GO:0034605">
    <property type="term" value="P:cellular response to heat"/>
    <property type="evidence" value="ECO:0007669"/>
    <property type="project" value="TreeGrafter"/>
</dbReference>
<dbReference type="GO" id="GO:0000978">
    <property type="term" value="F:RNA polymerase II cis-regulatory region sequence-specific DNA binding"/>
    <property type="evidence" value="ECO:0007669"/>
    <property type="project" value="TreeGrafter"/>
</dbReference>
<dbReference type="AlphaFoldDB" id="A0AAF1APX6"/>
<dbReference type="SUPFAM" id="SSF46785">
    <property type="entry name" value="Winged helix' DNA-binding domain"/>
    <property type="match status" value="1"/>
</dbReference>
<evidence type="ECO:0000256" key="7">
    <source>
        <dbReference type="ARBA" id="ARBA00023163"/>
    </source>
</evidence>
<feature type="domain" description="HSF-type DNA-binding" evidence="13">
    <location>
        <begin position="64"/>
        <end position="88"/>
    </location>
</feature>
<dbReference type="InterPro" id="IPR000232">
    <property type="entry name" value="HSF_DNA-bd"/>
</dbReference>
<keyword evidence="12" id="KW-0175">Coiled coil</keyword>
<evidence type="ECO:0000256" key="11">
    <source>
        <dbReference type="RuleBase" id="RU004020"/>
    </source>
</evidence>
<evidence type="ECO:0000259" key="13">
    <source>
        <dbReference type="PROSITE" id="PS00434"/>
    </source>
</evidence>
<evidence type="ECO:0000313" key="14">
    <source>
        <dbReference type="EMBL" id="WOG91139.1"/>
    </source>
</evidence>
<evidence type="ECO:0000256" key="4">
    <source>
        <dbReference type="ARBA" id="ARBA00023015"/>
    </source>
</evidence>
<evidence type="ECO:0000256" key="10">
    <source>
        <dbReference type="ARBA" id="ARBA00081483"/>
    </source>
</evidence>
<evidence type="ECO:0000256" key="9">
    <source>
        <dbReference type="ARBA" id="ARBA00055747"/>
    </source>
</evidence>
<dbReference type="PROSITE" id="PS00434">
    <property type="entry name" value="HSF_DOMAIN"/>
    <property type="match status" value="1"/>
</dbReference>
<evidence type="ECO:0000256" key="5">
    <source>
        <dbReference type="ARBA" id="ARBA00023016"/>
    </source>
</evidence>
<feature type="coiled-coil region" evidence="12">
    <location>
        <begin position="141"/>
        <end position="182"/>
    </location>
</feature>
<comment type="function">
    <text evidence="9">DNA-binding protein that specifically binds heat shock promoter elements (HSE) and activates transcription.</text>
</comment>
<proteinExistence type="inferred from homology"/>
<evidence type="ECO:0000256" key="8">
    <source>
        <dbReference type="ARBA" id="ARBA00023242"/>
    </source>
</evidence>
<evidence type="ECO:0000313" key="15">
    <source>
        <dbReference type="Proteomes" id="UP000077755"/>
    </source>
</evidence>
<evidence type="ECO:0000256" key="6">
    <source>
        <dbReference type="ARBA" id="ARBA00023125"/>
    </source>
</evidence>
<keyword evidence="8" id="KW-0539">Nucleus</keyword>
<organism evidence="14 15">
    <name type="scientific">Daucus carota subsp. sativus</name>
    <name type="common">Carrot</name>
    <dbReference type="NCBI Taxonomy" id="79200"/>
    <lineage>
        <taxon>Eukaryota</taxon>
        <taxon>Viridiplantae</taxon>
        <taxon>Streptophyta</taxon>
        <taxon>Embryophyta</taxon>
        <taxon>Tracheophyta</taxon>
        <taxon>Spermatophyta</taxon>
        <taxon>Magnoliopsida</taxon>
        <taxon>eudicotyledons</taxon>
        <taxon>Gunneridae</taxon>
        <taxon>Pentapetalae</taxon>
        <taxon>asterids</taxon>
        <taxon>campanulids</taxon>
        <taxon>Apiales</taxon>
        <taxon>Apiaceae</taxon>
        <taxon>Apioideae</taxon>
        <taxon>Scandiceae</taxon>
        <taxon>Daucinae</taxon>
        <taxon>Daucus</taxon>
        <taxon>Daucus sect. Daucus</taxon>
    </lineage>
</organism>
<name>A0AAF1APX6_DAUCS</name>
<comment type="similarity">
    <text evidence="2 11">Belongs to the HSF family.</text>
</comment>
<protein>
    <recommendedName>
        <fullName evidence="10">Heat stress transcription factor</fullName>
    </recommendedName>
</protein>
<keyword evidence="5" id="KW-0346">Stress response</keyword>
<dbReference type="GO" id="GO:0003700">
    <property type="term" value="F:DNA-binding transcription factor activity"/>
    <property type="evidence" value="ECO:0007669"/>
    <property type="project" value="InterPro"/>
</dbReference>
<dbReference type="Pfam" id="PF00447">
    <property type="entry name" value="HSF_DNA-bind"/>
    <property type="match status" value="1"/>
</dbReference>
<dbReference type="PANTHER" id="PTHR10015">
    <property type="entry name" value="HEAT SHOCK TRANSCRIPTION FACTOR"/>
    <property type="match status" value="1"/>
</dbReference>
<keyword evidence="3" id="KW-0597">Phosphoprotein</keyword>
<dbReference type="InterPro" id="IPR036390">
    <property type="entry name" value="WH_DNA-bd_sf"/>
</dbReference>
<reference evidence="14" key="2">
    <citation type="submission" date="2022-03" db="EMBL/GenBank/DDBJ databases">
        <title>Draft title - Genomic analysis of global carrot germplasm unveils the trajectory of domestication and the origin of high carotenoid orange carrot.</title>
        <authorList>
            <person name="Iorizzo M."/>
            <person name="Ellison S."/>
            <person name="Senalik D."/>
            <person name="Macko-Podgorni A."/>
            <person name="Grzebelus D."/>
            <person name="Bostan H."/>
            <person name="Rolling W."/>
            <person name="Curaba J."/>
            <person name="Simon P."/>
        </authorList>
    </citation>
    <scope>NUCLEOTIDE SEQUENCE</scope>
    <source>
        <tissue evidence="14">Leaf</tissue>
    </source>
</reference>
<dbReference type="FunFam" id="1.10.10.10:FF:000057">
    <property type="entry name" value="Heat shock transcription factor 1"/>
    <property type="match status" value="1"/>
</dbReference>
<dbReference type="SMART" id="SM00415">
    <property type="entry name" value="HSF"/>
    <property type="match status" value="1"/>
</dbReference>
<evidence type="ECO:0000256" key="2">
    <source>
        <dbReference type="ARBA" id="ARBA00006403"/>
    </source>
</evidence>
<dbReference type="Gene3D" id="1.10.10.10">
    <property type="entry name" value="Winged helix-like DNA-binding domain superfamily/Winged helix DNA-binding domain"/>
    <property type="match status" value="1"/>
</dbReference>
<keyword evidence="15" id="KW-1185">Reference proteome</keyword>
<dbReference type="PANTHER" id="PTHR10015:SF337">
    <property type="entry name" value="HEAT STRESS TRANSCRIPTION FACTOR A-3"/>
    <property type="match status" value="1"/>
</dbReference>
<dbReference type="GO" id="GO:0005634">
    <property type="term" value="C:nucleus"/>
    <property type="evidence" value="ECO:0007669"/>
    <property type="project" value="UniProtKB-SubCell"/>
</dbReference>
<dbReference type="GO" id="GO:0006357">
    <property type="term" value="P:regulation of transcription by RNA polymerase II"/>
    <property type="evidence" value="ECO:0007669"/>
    <property type="project" value="TreeGrafter"/>
</dbReference>
<keyword evidence="4" id="KW-0805">Transcription regulation</keyword>
<evidence type="ECO:0000256" key="12">
    <source>
        <dbReference type="SAM" id="Coils"/>
    </source>
</evidence>
<sequence>MNYYEDAWSNVVPQPLVVDSSIPPFLSKTFDLVDDAALDSVISWSGGGLSFVVWDPLEFARVVLPRNFKHNNFSSFVRQLNTYGFRKIGTERWEFANESFVRGQRHLLKNIQRRKSPHSQQAENMVGSSLEVRKPAVEAGIEQLRKERTVMMQEVIELQQQHRETIQHMEAVNEKLQAAEQKQKQMVSFLAKVFHNPAFLARLQPKDQLSIMSPRTAKKFMKHQQTEQAMLSLSEAGQIVKYRDDLDQNLATPSRNPHLIPVAAEQIAHFISEEKVDSPGLGAEGPPCHFENIGSYAFDIPDDLPRPLEQGRMGTPKLEPKECFQEYSVSPGFEELARPENWNMGFEAGISGSNTEVWGNFNNFVAPEFRVTSGMSDIWEVSSSEVAVGPEFDIWPADEF</sequence>
<gene>
    <name evidence="14" type="ORF">DCAR_0310387</name>
</gene>
<evidence type="ECO:0000256" key="1">
    <source>
        <dbReference type="ARBA" id="ARBA00004123"/>
    </source>
</evidence>
<accession>A0AAF1APX6</accession>
<reference evidence="14" key="1">
    <citation type="journal article" date="2016" name="Nat. Genet.">
        <title>A high-quality carrot genome assembly provides new insights into carotenoid accumulation and asterid genome evolution.</title>
        <authorList>
            <person name="Iorizzo M."/>
            <person name="Ellison S."/>
            <person name="Senalik D."/>
            <person name="Zeng P."/>
            <person name="Satapoomin P."/>
            <person name="Huang J."/>
            <person name="Bowman M."/>
            <person name="Iovene M."/>
            <person name="Sanseverino W."/>
            <person name="Cavagnaro P."/>
            <person name="Yildiz M."/>
            <person name="Macko-Podgorni A."/>
            <person name="Moranska E."/>
            <person name="Grzebelus E."/>
            <person name="Grzebelus D."/>
            <person name="Ashrafi H."/>
            <person name="Zheng Z."/>
            <person name="Cheng S."/>
            <person name="Spooner D."/>
            <person name="Van Deynze A."/>
            <person name="Simon P."/>
        </authorList>
    </citation>
    <scope>NUCLEOTIDE SEQUENCE</scope>
    <source>
        <tissue evidence="14">Leaf</tissue>
    </source>
</reference>
<dbReference type="InterPro" id="IPR036388">
    <property type="entry name" value="WH-like_DNA-bd_sf"/>
</dbReference>
<dbReference type="Proteomes" id="UP000077755">
    <property type="component" value="Chromosome 3"/>
</dbReference>
<dbReference type="EMBL" id="CP093345">
    <property type="protein sequence ID" value="WOG91139.1"/>
    <property type="molecule type" value="Genomic_DNA"/>
</dbReference>
<evidence type="ECO:0000256" key="3">
    <source>
        <dbReference type="ARBA" id="ARBA00022553"/>
    </source>
</evidence>